<feature type="region of interest" description="Disordered" evidence="1">
    <location>
        <begin position="1"/>
        <end position="30"/>
    </location>
</feature>
<keyword evidence="2" id="KW-0812">Transmembrane</keyword>
<gene>
    <name evidence="3" type="ORF">KOR34_03900</name>
</gene>
<feature type="compositionally biased region" description="Basic and acidic residues" evidence="1">
    <location>
        <begin position="10"/>
        <end position="30"/>
    </location>
</feature>
<protein>
    <recommendedName>
        <fullName evidence="5">Competence protein A</fullName>
    </recommendedName>
</protein>
<accession>A0A5C5VAA5</accession>
<organism evidence="3 4">
    <name type="scientific">Posidoniimonas corsicana</name>
    <dbReference type="NCBI Taxonomy" id="1938618"/>
    <lineage>
        <taxon>Bacteria</taxon>
        <taxon>Pseudomonadati</taxon>
        <taxon>Planctomycetota</taxon>
        <taxon>Planctomycetia</taxon>
        <taxon>Pirellulales</taxon>
        <taxon>Lacipirellulaceae</taxon>
        <taxon>Posidoniimonas</taxon>
    </lineage>
</organism>
<evidence type="ECO:0000313" key="4">
    <source>
        <dbReference type="Proteomes" id="UP000316714"/>
    </source>
</evidence>
<dbReference type="EMBL" id="SIHJ01000001">
    <property type="protein sequence ID" value="TWT35498.1"/>
    <property type="molecule type" value="Genomic_DNA"/>
</dbReference>
<comment type="caution">
    <text evidence="3">The sequence shown here is derived from an EMBL/GenBank/DDBJ whole genome shotgun (WGS) entry which is preliminary data.</text>
</comment>
<evidence type="ECO:0000313" key="3">
    <source>
        <dbReference type="EMBL" id="TWT35498.1"/>
    </source>
</evidence>
<name>A0A5C5VAA5_9BACT</name>
<sequence length="526" mass="56195">MVGKHVSNPRKTDRRQDPDRRTGGDRRRNSDERHVVIELCDNSLHAAITVRTGAAQEPLLITRTLPWRTAGAAAPTAVDADALAAAFKSLAAEERLQGAEAVVLLGARMCVTRTATGGAGEIDRSVKDLEERGQLYHALGGGDVCVAKSVCAVDARHRHALVSMASQRVVDAVAEAAVQAGLNLRRIESSMVSLSRAHRMFHPDDDQPALLISAHDESLSIGATHNGRLLLEYLPGGSATAEQADQIVSQHLGRFHRACQRAEPGGRQELSTVYLSGSPAACATGAVALKRTPSLTVKPLTAAPERFWRVRDEAPGDEYAAALGASLLWLCPDRVEEGPNLLENWIRESRKHLRPILLRSAAPLAAVLVIAVAMLGLNASLGMRNHSLAGLVALAEPHKVRYRDTRLQLAAADAKLRSLTELAAGLPETPLDAVVNRVGHCLPADVWLDRLTIADQREAAIVGSGFTEGGVFEFVGHIESMPGAQNAALQETGVRRGSHGPVTSFNMTVDFAMGGDAHPKSEARSE</sequence>
<dbReference type="Proteomes" id="UP000316714">
    <property type="component" value="Unassembled WGS sequence"/>
</dbReference>
<evidence type="ECO:0008006" key="5">
    <source>
        <dbReference type="Google" id="ProtNLM"/>
    </source>
</evidence>
<evidence type="ECO:0000256" key="2">
    <source>
        <dbReference type="SAM" id="Phobius"/>
    </source>
</evidence>
<dbReference type="AlphaFoldDB" id="A0A5C5VAA5"/>
<evidence type="ECO:0000256" key="1">
    <source>
        <dbReference type="SAM" id="MobiDB-lite"/>
    </source>
</evidence>
<proteinExistence type="predicted"/>
<keyword evidence="2" id="KW-1133">Transmembrane helix</keyword>
<feature type="transmembrane region" description="Helical" evidence="2">
    <location>
        <begin position="356"/>
        <end position="377"/>
    </location>
</feature>
<keyword evidence="2" id="KW-0472">Membrane</keyword>
<reference evidence="3 4" key="1">
    <citation type="submission" date="2019-02" db="EMBL/GenBank/DDBJ databases">
        <title>Deep-cultivation of Planctomycetes and their phenomic and genomic characterization uncovers novel biology.</title>
        <authorList>
            <person name="Wiegand S."/>
            <person name="Jogler M."/>
            <person name="Boedeker C."/>
            <person name="Pinto D."/>
            <person name="Vollmers J."/>
            <person name="Rivas-Marin E."/>
            <person name="Kohn T."/>
            <person name="Peeters S.H."/>
            <person name="Heuer A."/>
            <person name="Rast P."/>
            <person name="Oberbeckmann S."/>
            <person name="Bunk B."/>
            <person name="Jeske O."/>
            <person name="Meyerdierks A."/>
            <person name="Storesund J.E."/>
            <person name="Kallscheuer N."/>
            <person name="Luecker S."/>
            <person name="Lage O.M."/>
            <person name="Pohl T."/>
            <person name="Merkel B.J."/>
            <person name="Hornburger P."/>
            <person name="Mueller R.-W."/>
            <person name="Bruemmer F."/>
            <person name="Labrenz M."/>
            <person name="Spormann A.M."/>
            <person name="Op Den Camp H."/>
            <person name="Overmann J."/>
            <person name="Amann R."/>
            <person name="Jetten M.S.M."/>
            <person name="Mascher T."/>
            <person name="Medema M.H."/>
            <person name="Devos D.P."/>
            <person name="Kaster A.-K."/>
            <person name="Ovreas L."/>
            <person name="Rohde M."/>
            <person name="Galperin M.Y."/>
            <person name="Jogler C."/>
        </authorList>
    </citation>
    <scope>NUCLEOTIDE SEQUENCE [LARGE SCALE GENOMIC DNA]</scope>
    <source>
        <strain evidence="3 4">KOR34</strain>
    </source>
</reference>
<keyword evidence="4" id="KW-1185">Reference proteome</keyword>